<evidence type="ECO:0000256" key="3">
    <source>
        <dbReference type="SAM" id="MobiDB-lite"/>
    </source>
</evidence>
<sequence>MDRDLDPVEVRVLGCLIEKQRTTPDQYPLSLNALRSACNQTTNRNPIVSYDEEMLRHALQKLGRRRYSRLTTGHTSRAAKYRHLLDEALPLDAAEQAVLAVLFLRGEQTPGELKQRTERMQAFDGVAGLQDCLTGLIDKGFVSELARRPGQKEERFRHNLSEDLDPADVPEGADLPAQSATVVPPPPRRDERMDKLEAEVLALRTELSALREELTTLRAELGA</sequence>
<dbReference type="InterPro" id="IPR036390">
    <property type="entry name" value="WH_DNA-bd_sf"/>
</dbReference>
<feature type="compositionally biased region" description="Basic and acidic residues" evidence="3">
    <location>
        <begin position="151"/>
        <end position="161"/>
    </location>
</feature>
<evidence type="ECO:0000256" key="2">
    <source>
        <dbReference type="SAM" id="Coils"/>
    </source>
</evidence>
<evidence type="ECO:0000313" key="4">
    <source>
        <dbReference type="EMBL" id="MDA0182868.1"/>
    </source>
</evidence>
<dbReference type="InterPro" id="IPR036388">
    <property type="entry name" value="WH-like_DNA-bd_sf"/>
</dbReference>
<dbReference type="RefSeq" id="WP_270027251.1">
    <property type="nucleotide sequence ID" value="NZ_JAPDDP010000042.1"/>
</dbReference>
<keyword evidence="2" id="KW-0175">Coiled coil</keyword>
<dbReference type="EMBL" id="JAPDDP010000042">
    <property type="protein sequence ID" value="MDA0182868.1"/>
    <property type="molecule type" value="Genomic_DNA"/>
</dbReference>
<dbReference type="Gene3D" id="1.10.10.10">
    <property type="entry name" value="Winged helix-like DNA-binding domain superfamily/Winged helix DNA-binding domain"/>
    <property type="match status" value="2"/>
</dbReference>
<evidence type="ECO:0000313" key="5">
    <source>
        <dbReference type="Proteomes" id="UP001147653"/>
    </source>
</evidence>
<dbReference type="AlphaFoldDB" id="A0A9X3S9Q6"/>
<proteinExistence type="inferred from homology"/>
<dbReference type="PANTHER" id="PTHR38768:SF1">
    <property type="entry name" value="UPF0502 PROTEIN YCEH"/>
    <property type="match status" value="1"/>
</dbReference>
<gene>
    <name evidence="4" type="ORF">OJ997_21325</name>
</gene>
<keyword evidence="5" id="KW-1185">Reference proteome</keyword>
<dbReference type="PANTHER" id="PTHR38768">
    <property type="entry name" value="UPF0502 PROTEIN YCEH"/>
    <property type="match status" value="1"/>
</dbReference>
<dbReference type="Proteomes" id="UP001147653">
    <property type="component" value="Unassembled WGS sequence"/>
</dbReference>
<organism evidence="4 5">
    <name type="scientific">Solirubrobacter phytolaccae</name>
    <dbReference type="NCBI Taxonomy" id="1404360"/>
    <lineage>
        <taxon>Bacteria</taxon>
        <taxon>Bacillati</taxon>
        <taxon>Actinomycetota</taxon>
        <taxon>Thermoleophilia</taxon>
        <taxon>Solirubrobacterales</taxon>
        <taxon>Solirubrobacteraceae</taxon>
        <taxon>Solirubrobacter</taxon>
    </lineage>
</organism>
<dbReference type="SUPFAM" id="SSF46785">
    <property type="entry name" value="Winged helix' DNA-binding domain"/>
    <property type="match status" value="2"/>
</dbReference>
<feature type="coiled-coil region" evidence="2">
    <location>
        <begin position="193"/>
        <end position="220"/>
    </location>
</feature>
<name>A0A9X3S9Q6_9ACTN</name>
<reference evidence="4" key="1">
    <citation type="submission" date="2022-10" db="EMBL/GenBank/DDBJ databases">
        <title>The WGS of Solirubrobacter phytolaccae KCTC 29190.</title>
        <authorList>
            <person name="Jiang Z."/>
        </authorList>
    </citation>
    <scope>NUCLEOTIDE SEQUENCE</scope>
    <source>
        <strain evidence="4">KCTC 29190</strain>
    </source>
</reference>
<comment type="caution">
    <text evidence="4">The sequence shown here is derived from an EMBL/GenBank/DDBJ whole genome shotgun (WGS) entry which is preliminary data.</text>
</comment>
<protein>
    <submittedName>
        <fullName evidence="4">YceH family protein</fullName>
    </submittedName>
</protein>
<dbReference type="HAMAP" id="MF_01584">
    <property type="entry name" value="UPF0502"/>
    <property type="match status" value="1"/>
</dbReference>
<feature type="region of interest" description="Disordered" evidence="3">
    <location>
        <begin position="151"/>
        <end position="190"/>
    </location>
</feature>
<comment type="similarity">
    <text evidence="1">Belongs to the UPF0502 family.</text>
</comment>
<accession>A0A9X3S9Q6</accession>
<evidence type="ECO:0000256" key="1">
    <source>
        <dbReference type="HAMAP-Rule" id="MF_01584"/>
    </source>
</evidence>
<dbReference type="Pfam" id="PF04337">
    <property type="entry name" value="DUF480"/>
    <property type="match status" value="1"/>
</dbReference>
<dbReference type="InterPro" id="IPR007432">
    <property type="entry name" value="DUF480"/>
</dbReference>